<dbReference type="EMBL" id="BSYO01000001">
    <property type="protein sequence ID" value="GMG99735.1"/>
    <property type="molecule type" value="Genomic_DNA"/>
</dbReference>
<dbReference type="InterPro" id="IPR018247">
    <property type="entry name" value="EF_Hand_1_Ca_BS"/>
</dbReference>
<sequence length="892" mass="101239">MKKPAEVQQNQSDTESEGGGGSVRSRVTFSGPLSGPLASKKNSSRRSTRFNDDGDDSLVEITLDVFDDGVSIQEIKGGDPETALLASQLERRPNRLASQLSSKLRNVSQELKRVASSSRRFDKFDRTKSSAARALRGLRFIHKNVGNEGWSEIERRFDQFAVDGRLPRTRFGQCIGMNESKEFAGELFDALARRREITGGSISKAELRAFWDQISDQSFDARLQTFFDMVDKNADGRIAEEDVREIISLSASANKLSKIQEHAEEYAALIMEELDPAGLGYIELHNLEMLLLEAPAKSTNLQTDSRKLSQLLSQKLVPTKEPNPIKRCFRRLAYFIEDNWKRIWVVLLWLGICATLFTWKFLQYKHRYVFHVMGYCVTTAKGAAETLKFNMALILLPVCRNTITFLRSRTPLGGAVPFDDNINFHKVIAAGIAVGVGLHAGAHLTCDFPRLLHASDEAYAPLKKYFGEKRPDNYWWFVKGKEGWTGLLMVVLMAVAFTLAQPWFRRNRANLPKFLKRLTGFNAFWYSHHLFVIVYGLLLVHGYFLYLQKKWSKKTTWMYLAVPMALYACERLIRAFRSGYKRVNILKVAVYPGNVLSLQMSKPQGFRYSSGQYIFVNCSDVSPFEWHPFSLTSAPGDDYISVHIRTLGDWTSQLKTLFSKVCQPPTVNQSGLLRADVAGVERMPRMPRLLIDGPYGAPAQDYRNYDVLLLVGLGIGATPLISIVKDVLNNIKLQKDLENGVAGNGVNCNKHRPFAVKRAYFYWVTREQGSFEWFRGVMNEVAEYDHDHVIELHNYCTSVYEEGDARSALITMLQTLQHAKNGVDIVSGTRVKTHFARPNWRAVYKRVAINHTNQRVGVFYCGAPGLTGDLRHLAQDFSRKTTTKFDFHKENF</sequence>
<dbReference type="InterPro" id="IPR013112">
    <property type="entry name" value="FAD-bd_8"/>
</dbReference>
<dbReference type="SUPFAM" id="SSF52343">
    <property type="entry name" value="Ferredoxin reductase-like, C-terminal NADP-linked domain"/>
    <property type="match status" value="1"/>
</dbReference>
<reference evidence="18" key="1">
    <citation type="submission" date="2023-05" db="EMBL/GenBank/DDBJ databases">
        <title>Nepenthes gracilis genome sequencing.</title>
        <authorList>
            <person name="Fukushima K."/>
        </authorList>
    </citation>
    <scope>NUCLEOTIDE SEQUENCE</scope>
    <source>
        <strain evidence="18">SING2019-196</strain>
    </source>
</reference>
<dbReference type="Gene3D" id="2.40.30.10">
    <property type="entry name" value="Translation factors"/>
    <property type="match status" value="1"/>
</dbReference>
<dbReference type="Pfam" id="PF08414">
    <property type="entry name" value="NADPH_Ox"/>
    <property type="match status" value="1"/>
</dbReference>
<dbReference type="PROSITE" id="PS00018">
    <property type="entry name" value="EF_HAND_1"/>
    <property type="match status" value="1"/>
</dbReference>
<dbReference type="PRINTS" id="PR00466">
    <property type="entry name" value="GP91PHOX"/>
</dbReference>
<organism evidence="18 19">
    <name type="scientific">Nepenthes gracilis</name>
    <name type="common">Slender pitcher plant</name>
    <dbReference type="NCBI Taxonomy" id="150966"/>
    <lineage>
        <taxon>Eukaryota</taxon>
        <taxon>Viridiplantae</taxon>
        <taxon>Streptophyta</taxon>
        <taxon>Embryophyta</taxon>
        <taxon>Tracheophyta</taxon>
        <taxon>Spermatophyta</taxon>
        <taxon>Magnoliopsida</taxon>
        <taxon>eudicotyledons</taxon>
        <taxon>Gunneridae</taxon>
        <taxon>Pentapetalae</taxon>
        <taxon>Caryophyllales</taxon>
        <taxon>Nepenthaceae</taxon>
        <taxon>Nepenthes</taxon>
    </lineage>
</organism>
<dbReference type="InterPro" id="IPR013121">
    <property type="entry name" value="Fe_red_NAD-bd_6"/>
</dbReference>
<dbReference type="GO" id="GO:0005886">
    <property type="term" value="C:plasma membrane"/>
    <property type="evidence" value="ECO:0007669"/>
    <property type="project" value="TreeGrafter"/>
</dbReference>
<dbReference type="InterPro" id="IPR002048">
    <property type="entry name" value="EF_hand_dom"/>
</dbReference>
<dbReference type="InterPro" id="IPR017938">
    <property type="entry name" value="Riboflavin_synthase-like_b-brl"/>
</dbReference>
<evidence type="ECO:0000256" key="15">
    <source>
        <dbReference type="SAM" id="Phobius"/>
    </source>
</evidence>
<evidence type="ECO:0000259" key="17">
    <source>
        <dbReference type="PROSITE" id="PS51384"/>
    </source>
</evidence>
<dbReference type="InterPro" id="IPR039261">
    <property type="entry name" value="FNR_nucleotide-bd"/>
</dbReference>
<dbReference type="InterPro" id="IPR013130">
    <property type="entry name" value="Fe3_Rdtase_TM_dom"/>
</dbReference>
<comment type="similarity">
    <text evidence="2">Belongs to the RBOH (TC 5.B.1.3) family.</text>
</comment>
<dbReference type="Pfam" id="PF08030">
    <property type="entry name" value="NAD_binding_6"/>
    <property type="match status" value="1"/>
</dbReference>
<keyword evidence="7" id="KW-0479">Metal-binding</keyword>
<dbReference type="FunFam" id="1.10.238.10:FF:000049">
    <property type="entry name" value="Respiratory burst oxidase homolog A"/>
    <property type="match status" value="1"/>
</dbReference>
<evidence type="ECO:0000256" key="1">
    <source>
        <dbReference type="ARBA" id="ARBA00004141"/>
    </source>
</evidence>
<comment type="caution">
    <text evidence="18">The sequence shown here is derived from an EMBL/GenBank/DDBJ whole genome shotgun (WGS) entry which is preliminary data.</text>
</comment>
<protein>
    <submittedName>
        <fullName evidence="18">Uncharacterized protein</fullName>
    </submittedName>
</protein>
<name>A0AAD3RXK8_NEPGR</name>
<dbReference type="GO" id="GO:0016174">
    <property type="term" value="F:NAD(P)H oxidase H2O2-forming activity"/>
    <property type="evidence" value="ECO:0007669"/>
    <property type="project" value="TreeGrafter"/>
</dbReference>
<evidence type="ECO:0000256" key="3">
    <source>
        <dbReference type="ARBA" id="ARBA00022553"/>
    </source>
</evidence>
<evidence type="ECO:0000256" key="5">
    <source>
        <dbReference type="ARBA" id="ARBA00022630"/>
    </source>
</evidence>
<dbReference type="GO" id="GO:0004601">
    <property type="term" value="F:peroxidase activity"/>
    <property type="evidence" value="ECO:0007669"/>
    <property type="project" value="UniProtKB-KW"/>
</dbReference>
<keyword evidence="3" id="KW-0597">Phosphoprotein</keyword>
<dbReference type="FunFam" id="3.40.50.80:FF:000007">
    <property type="entry name" value="Respiratory burst oxidase protein A"/>
    <property type="match status" value="1"/>
</dbReference>
<evidence type="ECO:0000256" key="2">
    <source>
        <dbReference type="ARBA" id="ARBA00007975"/>
    </source>
</evidence>
<dbReference type="Proteomes" id="UP001279734">
    <property type="component" value="Unassembled WGS sequence"/>
</dbReference>
<evidence type="ECO:0000256" key="6">
    <source>
        <dbReference type="ARBA" id="ARBA00022692"/>
    </source>
</evidence>
<dbReference type="SFLD" id="SFLDG01168">
    <property type="entry name" value="Ferric_reductase_subgroup_(FRE"/>
    <property type="match status" value="1"/>
</dbReference>
<evidence type="ECO:0000256" key="12">
    <source>
        <dbReference type="ARBA" id="ARBA00023002"/>
    </source>
</evidence>
<comment type="subcellular location">
    <subcellularLocation>
        <location evidence="1">Membrane</location>
        <topology evidence="1">Multi-pass membrane protein</topology>
    </subcellularLocation>
</comment>
<evidence type="ECO:0000259" key="16">
    <source>
        <dbReference type="PROSITE" id="PS50222"/>
    </source>
</evidence>
<dbReference type="PANTHER" id="PTHR11972:SF64">
    <property type="entry name" value="RESPIRATORY BURST OXIDASE HOMOLOG PROTEIN B"/>
    <property type="match status" value="1"/>
</dbReference>
<dbReference type="InterPro" id="IPR013623">
    <property type="entry name" value="NADPH_Ox"/>
</dbReference>
<evidence type="ECO:0000256" key="11">
    <source>
        <dbReference type="ARBA" id="ARBA00022989"/>
    </source>
</evidence>
<keyword evidence="5" id="KW-0285">Flavoprotein</keyword>
<feature type="transmembrane region" description="Helical" evidence="15">
    <location>
        <begin position="343"/>
        <end position="362"/>
    </location>
</feature>
<dbReference type="InterPro" id="IPR050369">
    <property type="entry name" value="RBOH/FRE"/>
</dbReference>
<dbReference type="PROSITE" id="PS51384">
    <property type="entry name" value="FAD_FR"/>
    <property type="match status" value="1"/>
</dbReference>
<keyword evidence="13 15" id="KW-0472">Membrane</keyword>
<accession>A0AAD3RXK8</accession>
<evidence type="ECO:0000256" key="9">
    <source>
        <dbReference type="ARBA" id="ARBA00022837"/>
    </source>
</evidence>
<dbReference type="FunFam" id="2.40.30.10:FF:000019">
    <property type="entry name" value="Respiratory burst oxidase homolog A"/>
    <property type="match status" value="1"/>
</dbReference>
<keyword evidence="4" id="KW-0575">Peroxidase</keyword>
<keyword evidence="11 15" id="KW-1133">Transmembrane helix</keyword>
<feature type="domain" description="FAD-binding FR-type" evidence="17">
    <location>
        <begin position="578"/>
        <end position="701"/>
    </location>
</feature>
<dbReference type="Pfam" id="PF08022">
    <property type="entry name" value="FAD_binding_8"/>
    <property type="match status" value="1"/>
</dbReference>
<feature type="domain" description="EF-hand" evidence="16">
    <location>
        <begin position="218"/>
        <end position="253"/>
    </location>
</feature>
<dbReference type="InterPro" id="IPR000778">
    <property type="entry name" value="Cyt_b245_heavy_chain"/>
</dbReference>
<evidence type="ECO:0000256" key="7">
    <source>
        <dbReference type="ARBA" id="ARBA00022723"/>
    </source>
</evidence>
<keyword evidence="12" id="KW-0560">Oxidoreductase</keyword>
<dbReference type="CDD" id="cd06186">
    <property type="entry name" value="NOX_Duox_like_FAD_NADP"/>
    <property type="match status" value="1"/>
</dbReference>
<dbReference type="InterPro" id="IPR011992">
    <property type="entry name" value="EF-hand-dom_pair"/>
</dbReference>
<evidence type="ECO:0000313" key="19">
    <source>
        <dbReference type="Proteomes" id="UP001279734"/>
    </source>
</evidence>
<dbReference type="Gene3D" id="3.40.50.80">
    <property type="entry name" value="Nucleotide-binding domain of ferredoxin-NADP reductase (FNR) module"/>
    <property type="match status" value="1"/>
</dbReference>
<feature type="region of interest" description="Disordered" evidence="14">
    <location>
        <begin position="1"/>
        <end position="53"/>
    </location>
</feature>
<dbReference type="SFLD" id="SFLDG01169">
    <property type="entry name" value="NADPH_oxidase_subgroup_(NOX)"/>
    <property type="match status" value="1"/>
</dbReference>
<evidence type="ECO:0000256" key="8">
    <source>
        <dbReference type="ARBA" id="ARBA00022827"/>
    </source>
</evidence>
<proteinExistence type="inferred from homology"/>
<dbReference type="InterPro" id="IPR017927">
    <property type="entry name" value="FAD-bd_FR_type"/>
</dbReference>
<feature type="transmembrane region" description="Helical" evidence="15">
    <location>
        <begin position="524"/>
        <end position="546"/>
    </location>
</feature>
<dbReference type="SUPFAM" id="SSF47473">
    <property type="entry name" value="EF-hand"/>
    <property type="match status" value="1"/>
</dbReference>
<gene>
    <name evidence="18" type="ORF">Nepgr_001575</name>
</gene>
<dbReference type="CDD" id="cd00051">
    <property type="entry name" value="EFh"/>
    <property type="match status" value="1"/>
</dbReference>
<dbReference type="PANTHER" id="PTHR11972">
    <property type="entry name" value="NADPH OXIDASE"/>
    <property type="match status" value="1"/>
</dbReference>
<evidence type="ECO:0000256" key="13">
    <source>
        <dbReference type="ARBA" id="ARBA00023136"/>
    </source>
</evidence>
<evidence type="ECO:0000256" key="14">
    <source>
        <dbReference type="SAM" id="MobiDB-lite"/>
    </source>
</evidence>
<keyword evidence="8" id="KW-0274">FAD</keyword>
<dbReference type="GO" id="GO:0005509">
    <property type="term" value="F:calcium ion binding"/>
    <property type="evidence" value="ECO:0007669"/>
    <property type="project" value="InterPro"/>
</dbReference>
<feature type="transmembrane region" description="Helical" evidence="15">
    <location>
        <begin position="484"/>
        <end position="504"/>
    </location>
</feature>
<dbReference type="Gene3D" id="1.10.238.10">
    <property type="entry name" value="EF-hand"/>
    <property type="match status" value="1"/>
</dbReference>
<keyword evidence="10" id="KW-0521">NADP</keyword>
<evidence type="ECO:0000313" key="18">
    <source>
        <dbReference type="EMBL" id="GMG99735.1"/>
    </source>
</evidence>
<keyword evidence="9" id="KW-0106">Calcium</keyword>
<dbReference type="Pfam" id="PF01794">
    <property type="entry name" value="Ferric_reduct"/>
    <property type="match status" value="1"/>
</dbReference>
<evidence type="ECO:0000256" key="4">
    <source>
        <dbReference type="ARBA" id="ARBA00022559"/>
    </source>
</evidence>
<dbReference type="PROSITE" id="PS50222">
    <property type="entry name" value="EF_HAND_2"/>
    <property type="match status" value="1"/>
</dbReference>
<dbReference type="SUPFAM" id="SSF63380">
    <property type="entry name" value="Riboflavin synthase domain-like"/>
    <property type="match status" value="1"/>
</dbReference>
<evidence type="ECO:0000256" key="10">
    <source>
        <dbReference type="ARBA" id="ARBA00022857"/>
    </source>
</evidence>
<keyword evidence="6 15" id="KW-0812">Transmembrane</keyword>
<keyword evidence="19" id="KW-1185">Reference proteome</keyword>
<dbReference type="AlphaFoldDB" id="A0AAD3RXK8"/>